<dbReference type="GO" id="GO:0016477">
    <property type="term" value="P:cell migration"/>
    <property type="evidence" value="ECO:0007669"/>
    <property type="project" value="TreeGrafter"/>
</dbReference>
<evidence type="ECO:0000313" key="1">
    <source>
        <dbReference type="Ensembl" id="ENSSFAP00005007730.1"/>
    </source>
</evidence>
<sequence length="189" mass="21406">MFIEYERGSFSLKLPSTEEVNEVVAHIGNCLLRICPGLPPSKVMKKLCMEPPDRLPPLQTLWENNKPAEPGPCGGFSQMYRCVCDWLGLPYREEVQWDVDTIYLTQDTRELNLQDFSHLENSLTSGSPNSPPRITSWLVLIIIHIGHSPKTNDSVLFLSSCMVILEEIVCYCGPALSRTERGFLDICLY</sequence>
<dbReference type="InParanoid" id="A0A672FSK2"/>
<dbReference type="Proteomes" id="UP000472267">
    <property type="component" value="Chromosome 11"/>
</dbReference>
<dbReference type="PANTHER" id="PTHR24112">
    <property type="entry name" value="LEUCINE-RICH REPEAT, ISOFORM F-RELATED"/>
    <property type="match status" value="1"/>
</dbReference>
<dbReference type="GO" id="GO:0030027">
    <property type="term" value="C:lamellipodium"/>
    <property type="evidence" value="ECO:0007669"/>
    <property type="project" value="TreeGrafter"/>
</dbReference>
<dbReference type="GO" id="GO:0034315">
    <property type="term" value="P:regulation of Arp2/3 complex-mediated actin nucleation"/>
    <property type="evidence" value="ECO:0007669"/>
    <property type="project" value="TreeGrafter"/>
</dbReference>
<dbReference type="GO" id="GO:0005886">
    <property type="term" value="C:plasma membrane"/>
    <property type="evidence" value="ECO:0007669"/>
    <property type="project" value="TreeGrafter"/>
</dbReference>
<keyword evidence="2" id="KW-1185">Reference proteome</keyword>
<protein>
    <recommendedName>
        <fullName evidence="3">CARMIL pleckstrin homology domain-containing protein</fullName>
    </recommendedName>
</protein>
<evidence type="ECO:0008006" key="3">
    <source>
        <dbReference type="Google" id="ProtNLM"/>
    </source>
</evidence>
<dbReference type="AlphaFoldDB" id="A0A672FSK2"/>
<proteinExistence type="predicted"/>
<dbReference type="OMA" id="NSERACC"/>
<reference evidence="1" key="2">
    <citation type="submission" date="2025-08" db="UniProtKB">
        <authorList>
            <consortium name="Ensembl"/>
        </authorList>
    </citation>
    <scope>IDENTIFICATION</scope>
</reference>
<organism evidence="1 2">
    <name type="scientific">Salarias fasciatus</name>
    <name type="common">Jewelled blenny</name>
    <name type="synonym">Blennius fasciatus</name>
    <dbReference type="NCBI Taxonomy" id="181472"/>
    <lineage>
        <taxon>Eukaryota</taxon>
        <taxon>Metazoa</taxon>
        <taxon>Chordata</taxon>
        <taxon>Craniata</taxon>
        <taxon>Vertebrata</taxon>
        <taxon>Euteleostomi</taxon>
        <taxon>Actinopterygii</taxon>
        <taxon>Neopterygii</taxon>
        <taxon>Teleostei</taxon>
        <taxon>Neoteleostei</taxon>
        <taxon>Acanthomorphata</taxon>
        <taxon>Ovalentaria</taxon>
        <taxon>Blenniimorphae</taxon>
        <taxon>Blenniiformes</taxon>
        <taxon>Blennioidei</taxon>
        <taxon>Blenniidae</taxon>
        <taxon>Salariinae</taxon>
        <taxon>Salarias</taxon>
    </lineage>
</organism>
<dbReference type="InterPro" id="IPR051279">
    <property type="entry name" value="PP1-Reg/Actin-Interact_Protein"/>
</dbReference>
<dbReference type="Gene3D" id="6.10.140.1850">
    <property type="match status" value="1"/>
</dbReference>
<reference evidence="1" key="1">
    <citation type="submission" date="2019-06" db="EMBL/GenBank/DDBJ databases">
        <authorList>
            <consortium name="Wellcome Sanger Institute Data Sharing"/>
        </authorList>
    </citation>
    <scope>NUCLEOTIDE SEQUENCE [LARGE SCALE GENOMIC DNA]</scope>
</reference>
<evidence type="ECO:0000313" key="2">
    <source>
        <dbReference type="Proteomes" id="UP000472267"/>
    </source>
</evidence>
<dbReference type="Gene3D" id="3.80.10.10">
    <property type="entry name" value="Ribonuclease Inhibitor"/>
    <property type="match status" value="1"/>
</dbReference>
<accession>A0A672FSK2</accession>
<name>A0A672FSK2_SALFA</name>
<dbReference type="PANTHER" id="PTHR24112:SF39">
    <property type="entry name" value="F-ACTIN-UNCAPPING PROTEIN LRRC16A"/>
    <property type="match status" value="1"/>
</dbReference>
<dbReference type="InterPro" id="IPR032675">
    <property type="entry name" value="LRR_dom_sf"/>
</dbReference>
<reference evidence="1" key="3">
    <citation type="submission" date="2025-09" db="UniProtKB">
        <authorList>
            <consortium name="Ensembl"/>
        </authorList>
    </citation>
    <scope>IDENTIFICATION</scope>
</reference>
<dbReference type="Ensembl" id="ENSSFAT00005008124.1">
    <property type="protein sequence ID" value="ENSSFAP00005007730.1"/>
    <property type="gene ID" value="ENSSFAG00005004570.1"/>
</dbReference>